<sequence length="542" mass="58971">MGNKATTEAVGKAVMIEDAEAQCRGVLLYEEDGHARKLPVPSSDPNDPLNFGVWRQRLIITAVCVYGITGFGVIQSTPLFFGKLIAEYKIKTHGTFDPERITDLASYPSLCMGMGNFFFVPLSMAFGRRLAFILSNIALLGSVIWAAKSQSFESHLGARCLQGLTAGVSDCLLPIIVLDLSFLNKRSSRLVSYWALTAVGSSLLLIAVPFIVDHADGDWRVSYWFWTAWAAFSLVIIVVAVPETLFIRPAAALMGRIHATDAYGTHRTFATAEAARDAGFDIDHDGLDPAPTSFSYMRQLAPFSIQSSPVVRFFGACRDIFLCILVPGTLWALLLNSMIFGGLVVLSLTYSQRLEMEPWDFSPSTVGTVQAGATIGALFGLAYGEMTEPISRYLTRRNGGLREPEHVLPNFLLPSIVAFLGMIVYGVVGADPAKYSWVGIHAAFALFYFGFCAISAVTGVWLGELLPHRSGAAIVLVCGGRNAVSFGYSHSFGSWITSLGFQETYVLFGGVLFALGSLSIPLYFVNGRIRKVMSSIGWLKAY</sequence>
<comment type="caution">
    <text evidence="1">The sequence shown here is derived from an EMBL/GenBank/DDBJ whole genome shotgun (WGS) entry which is preliminary data.</text>
</comment>
<proteinExistence type="predicted"/>
<evidence type="ECO:0000313" key="2">
    <source>
        <dbReference type="Proteomes" id="UP001065298"/>
    </source>
</evidence>
<name>A0ACC0QDX7_9HYPO</name>
<dbReference type="EMBL" id="CM046513">
    <property type="protein sequence ID" value="KAI8652196.1"/>
    <property type="molecule type" value="Genomic_DNA"/>
</dbReference>
<organism evidence="1 2">
    <name type="scientific">Fusarium keratoplasticum</name>
    <dbReference type="NCBI Taxonomy" id="1328300"/>
    <lineage>
        <taxon>Eukaryota</taxon>
        <taxon>Fungi</taxon>
        <taxon>Dikarya</taxon>
        <taxon>Ascomycota</taxon>
        <taxon>Pezizomycotina</taxon>
        <taxon>Sordariomycetes</taxon>
        <taxon>Hypocreomycetidae</taxon>
        <taxon>Hypocreales</taxon>
        <taxon>Nectriaceae</taxon>
        <taxon>Fusarium</taxon>
        <taxon>Fusarium solani species complex</taxon>
    </lineage>
</organism>
<protein>
    <submittedName>
        <fullName evidence="1">Mfs general substrate transporter</fullName>
    </submittedName>
</protein>
<reference evidence="1" key="1">
    <citation type="submission" date="2022-06" db="EMBL/GenBank/DDBJ databases">
        <title>Fusarium solani species complex genomes reveal bases of compartmentalisation and animal pathogenesis.</title>
        <authorList>
            <person name="Tsai I.J."/>
        </authorList>
    </citation>
    <scope>NUCLEOTIDE SEQUENCE</scope>
    <source>
        <strain evidence="1">Fu6.1</strain>
    </source>
</reference>
<evidence type="ECO:0000313" key="1">
    <source>
        <dbReference type="EMBL" id="KAI8652196.1"/>
    </source>
</evidence>
<keyword evidence="2" id="KW-1185">Reference proteome</keyword>
<accession>A0ACC0QDX7</accession>
<dbReference type="Proteomes" id="UP001065298">
    <property type="component" value="Chromosome 11"/>
</dbReference>
<gene>
    <name evidence="1" type="ORF">NCS57_01282600</name>
</gene>